<dbReference type="PROSITE" id="PS50011">
    <property type="entry name" value="PROTEIN_KINASE_DOM"/>
    <property type="match status" value="1"/>
</dbReference>
<evidence type="ECO:0000256" key="3">
    <source>
        <dbReference type="ARBA" id="ARBA00022741"/>
    </source>
</evidence>
<dbReference type="EMBL" id="CP036279">
    <property type="protein sequence ID" value="QDU63645.1"/>
    <property type="molecule type" value="Genomic_DNA"/>
</dbReference>
<keyword evidence="10" id="KW-1185">Reference proteome</keyword>
<keyword evidence="1 5" id="KW-0853">WD repeat</keyword>
<dbReference type="PROSITE" id="PS50294">
    <property type="entry name" value="WD_REPEATS_REGION"/>
    <property type="match status" value="1"/>
</dbReference>
<protein>
    <submittedName>
        <fullName evidence="9">Serine/threonine-protein kinase PrkC</fullName>
        <ecNumber evidence="9">2.7.11.1</ecNumber>
    </submittedName>
</protein>
<dbReference type="PROSITE" id="PS00107">
    <property type="entry name" value="PROTEIN_KINASE_ATP"/>
    <property type="match status" value="1"/>
</dbReference>
<dbReference type="EC" id="2.7.11.1" evidence="9"/>
<dbReference type="OrthoDB" id="494465at2"/>
<dbReference type="InterPro" id="IPR036322">
    <property type="entry name" value="WD40_repeat_dom_sf"/>
</dbReference>
<dbReference type="PROSITE" id="PS00678">
    <property type="entry name" value="WD_REPEATS_1"/>
    <property type="match status" value="2"/>
</dbReference>
<dbReference type="CDD" id="cd00200">
    <property type="entry name" value="WD40"/>
    <property type="match status" value="1"/>
</dbReference>
<dbReference type="SUPFAM" id="SSF82171">
    <property type="entry name" value="DPP6 N-terminal domain-like"/>
    <property type="match status" value="1"/>
</dbReference>
<dbReference type="PROSITE" id="PS50082">
    <property type="entry name" value="WD_REPEATS_2"/>
    <property type="match status" value="3"/>
</dbReference>
<dbReference type="CDD" id="cd14014">
    <property type="entry name" value="STKc_PknB_like"/>
    <property type="match status" value="1"/>
</dbReference>
<keyword evidence="2" id="KW-0677">Repeat</keyword>
<dbReference type="SUPFAM" id="SSF56112">
    <property type="entry name" value="Protein kinase-like (PK-like)"/>
    <property type="match status" value="1"/>
</dbReference>
<feature type="repeat" description="WD" evidence="5">
    <location>
        <begin position="546"/>
        <end position="580"/>
    </location>
</feature>
<dbReference type="InterPro" id="IPR000719">
    <property type="entry name" value="Prot_kinase_dom"/>
</dbReference>
<dbReference type="Proteomes" id="UP000317093">
    <property type="component" value="Chromosome"/>
</dbReference>
<evidence type="ECO:0000256" key="1">
    <source>
        <dbReference type="ARBA" id="ARBA00022574"/>
    </source>
</evidence>
<feature type="repeat" description="WD" evidence="5">
    <location>
        <begin position="668"/>
        <end position="709"/>
    </location>
</feature>
<dbReference type="PANTHER" id="PTHR44019:SF8">
    <property type="entry name" value="POC1 CENTRIOLAR PROTEIN HOMOLOG"/>
    <property type="match status" value="1"/>
</dbReference>
<dbReference type="InterPro" id="IPR017441">
    <property type="entry name" value="Protein_kinase_ATP_BS"/>
</dbReference>
<proteinExistence type="predicted"/>
<reference evidence="9 10" key="1">
    <citation type="submission" date="2019-02" db="EMBL/GenBank/DDBJ databases">
        <title>Deep-cultivation of Planctomycetes and their phenomic and genomic characterization uncovers novel biology.</title>
        <authorList>
            <person name="Wiegand S."/>
            <person name="Jogler M."/>
            <person name="Boedeker C."/>
            <person name="Pinto D."/>
            <person name="Vollmers J."/>
            <person name="Rivas-Marin E."/>
            <person name="Kohn T."/>
            <person name="Peeters S.H."/>
            <person name="Heuer A."/>
            <person name="Rast P."/>
            <person name="Oberbeckmann S."/>
            <person name="Bunk B."/>
            <person name="Jeske O."/>
            <person name="Meyerdierks A."/>
            <person name="Storesund J.E."/>
            <person name="Kallscheuer N."/>
            <person name="Luecker S."/>
            <person name="Lage O.M."/>
            <person name="Pohl T."/>
            <person name="Merkel B.J."/>
            <person name="Hornburger P."/>
            <person name="Mueller R.-W."/>
            <person name="Bruemmer F."/>
            <person name="Labrenz M."/>
            <person name="Spormann A.M."/>
            <person name="Op den Camp H."/>
            <person name="Overmann J."/>
            <person name="Amann R."/>
            <person name="Jetten M.S.M."/>
            <person name="Mascher T."/>
            <person name="Medema M.H."/>
            <person name="Devos D.P."/>
            <person name="Kaster A.-K."/>
            <person name="Ovreas L."/>
            <person name="Rohde M."/>
            <person name="Galperin M.Y."/>
            <person name="Jogler C."/>
        </authorList>
    </citation>
    <scope>NUCLEOTIDE SEQUENCE [LARGE SCALE GENOMIC DNA]</scope>
    <source>
        <strain evidence="9 10">Pan216</strain>
    </source>
</reference>
<dbReference type="KEGG" id="knv:Pan216_45260"/>
<keyword evidence="9" id="KW-0808">Transferase</keyword>
<dbReference type="AlphaFoldDB" id="A0A518B9I6"/>
<dbReference type="SMART" id="SM00320">
    <property type="entry name" value="WD40"/>
    <property type="match status" value="9"/>
</dbReference>
<dbReference type="SMART" id="SM00564">
    <property type="entry name" value="PQQ"/>
    <property type="match status" value="4"/>
</dbReference>
<feature type="region of interest" description="Disordered" evidence="7">
    <location>
        <begin position="477"/>
        <end position="525"/>
    </location>
</feature>
<keyword evidence="4 6" id="KW-0067">ATP-binding</keyword>
<dbReference type="GO" id="GO:0004674">
    <property type="term" value="F:protein serine/threonine kinase activity"/>
    <property type="evidence" value="ECO:0007669"/>
    <property type="project" value="UniProtKB-EC"/>
</dbReference>
<dbReference type="Gene3D" id="2.130.10.10">
    <property type="entry name" value="YVTN repeat-like/Quinoprotein amine dehydrogenase"/>
    <property type="match status" value="4"/>
</dbReference>
<feature type="region of interest" description="Disordered" evidence="7">
    <location>
        <begin position="380"/>
        <end position="421"/>
    </location>
</feature>
<keyword evidence="9" id="KW-0418">Kinase</keyword>
<sequence>MKATTPLACDVFMPPTLVKFAEDILATGLVDEGAMRDLRAELPEDADAEALGKRLVLDRKLTTYQASMIYQGRGKNLSIGDYVLVDKLGAGGMGVVFRARHRTMDREVALKILPTAAMKTQAKVQRFRREVRAAAKLIHQNIVTAFDAGESGGLHYLVTELVEGPNLTDLVRKKGPMPVAKAIRAVIDAGRGLGYAHSKGIVHRDVKPGNMLLDPEGTVKVLDMGLARFEAEVAEEANDQLTVSGMVMGTIDYIAPEQATSTKGADARADIYSLGCTLYFLLVGKPIYKGETPYEKIHAHVNSPIPKLKRKRPDIPEGLEKVFERMVAKDAAQRYQTMKEVIADLEACMASEATATMTQTESATAASDAADWLEAASATATIPAEELPRRRGDDTIESAHSADSEATHVGATPTESSQLERRRPGWVLPTAIASLVLFAGVVVAGIVVTVRDREGNEVARVTVPDGGSIEVDGKTVKVKSPGAMAPAGDPAATKRASPPAALPDRSPKSDPAPTSDQEMVVDPPVGENVPLEGVYGGPPMPFWKRVNDLAISPDGTKLLAGSSDGRLKLWNVLTGEELQVHSLDSPGVMHVAYTADGSAYGGSSEGMIKVFDTASGAKLNTCYLSRKDGGIHAFAFAPKGNSIAYSGEKARGRIELFDWKHHKPIATLEGHRDTILDLVYSRDGKRLLSASRDGTVRVWDVATRKQILEISPGEHYYVSACWTPDEKAIVTSGNRLQLWDATTGERLRTYHQSARVQDFVVTPDGRSIYAAAGEEGSLARWNVDEENRVATWDVTAPGRSLGSLAIAPDGQTLIWADWTYWWVGSRIGSWDIASHTERRRFGGAGTDYSGVVFAPDGALLSAVLSAPDEVAVGEVRSGKELKRFSFPNVAAASFDHATDRLVATSDDGAVAVWNVRLGDQLFQTKRYDERPRASLSRDGRWCISCSKGEAWLDDLEGKLPPRELSSPEFRVMRGILSNDSRVVALGSRDGRIRLLDVDSAKTLLEWKAQTSRVDYLAFSPDGERIASIGVIGQDDRGIHVWETANGREVATIGEDWFPTGEFHPSGKLFVESAYQFIRIWDTRSWKEVAKYAVAPVGGRLGLSSFSADGRELAAKSTNGTVYVFDLAKDPKLAPHLND</sequence>
<keyword evidence="3 6" id="KW-0547">Nucleotide-binding</keyword>
<dbReference type="InterPro" id="IPR008271">
    <property type="entry name" value="Ser/Thr_kinase_AS"/>
</dbReference>
<dbReference type="SUPFAM" id="SSF50978">
    <property type="entry name" value="WD40 repeat-like"/>
    <property type="match status" value="1"/>
</dbReference>
<organism evidence="9 10">
    <name type="scientific">Kolteria novifilia</name>
    <dbReference type="NCBI Taxonomy" id="2527975"/>
    <lineage>
        <taxon>Bacteria</taxon>
        <taxon>Pseudomonadati</taxon>
        <taxon>Planctomycetota</taxon>
        <taxon>Planctomycetia</taxon>
        <taxon>Kolteriales</taxon>
        <taxon>Kolteriaceae</taxon>
        <taxon>Kolteria</taxon>
    </lineage>
</organism>
<dbReference type="InterPro" id="IPR050505">
    <property type="entry name" value="WDR55/POC1"/>
</dbReference>
<dbReference type="InterPro" id="IPR020472">
    <property type="entry name" value="WD40_PAC1"/>
</dbReference>
<dbReference type="GO" id="GO:0005524">
    <property type="term" value="F:ATP binding"/>
    <property type="evidence" value="ECO:0007669"/>
    <property type="project" value="UniProtKB-UniRule"/>
</dbReference>
<evidence type="ECO:0000256" key="7">
    <source>
        <dbReference type="SAM" id="MobiDB-lite"/>
    </source>
</evidence>
<feature type="binding site" evidence="6">
    <location>
        <position position="119"/>
    </location>
    <ligand>
        <name>ATP</name>
        <dbReference type="ChEBI" id="CHEBI:30616"/>
    </ligand>
</feature>
<feature type="domain" description="Protein kinase" evidence="8">
    <location>
        <begin position="82"/>
        <end position="349"/>
    </location>
</feature>
<dbReference type="PANTHER" id="PTHR44019">
    <property type="entry name" value="WD REPEAT-CONTAINING PROTEIN 55"/>
    <property type="match status" value="1"/>
</dbReference>
<dbReference type="InterPro" id="IPR015943">
    <property type="entry name" value="WD40/YVTN_repeat-like_dom_sf"/>
</dbReference>
<dbReference type="SMART" id="SM00220">
    <property type="entry name" value="S_TKc"/>
    <property type="match status" value="1"/>
</dbReference>
<dbReference type="Pfam" id="PF00400">
    <property type="entry name" value="WD40"/>
    <property type="match status" value="2"/>
</dbReference>
<dbReference type="PROSITE" id="PS00108">
    <property type="entry name" value="PROTEIN_KINASE_ST"/>
    <property type="match status" value="1"/>
</dbReference>
<evidence type="ECO:0000256" key="2">
    <source>
        <dbReference type="ARBA" id="ARBA00022737"/>
    </source>
</evidence>
<feature type="compositionally biased region" description="Low complexity" evidence="7">
    <location>
        <begin position="481"/>
        <end position="491"/>
    </location>
</feature>
<dbReference type="InterPro" id="IPR019775">
    <property type="entry name" value="WD40_repeat_CS"/>
</dbReference>
<dbReference type="InterPro" id="IPR001680">
    <property type="entry name" value="WD40_rpt"/>
</dbReference>
<evidence type="ECO:0000259" key="8">
    <source>
        <dbReference type="PROSITE" id="PS50011"/>
    </source>
</evidence>
<evidence type="ECO:0000256" key="5">
    <source>
        <dbReference type="PROSITE-ProRule" id="PRU00221"/>
    </source>
</evidence>
<gene>
    <name evidence="9" type="primary">prkC_16</name>
    <name evidence="9" type="ORF">Pan216_45260</name>
</gene>
<dbReference type="Gene3D" id="3.30.200.20">
    <property type="entry name" value="Phosphorylase Kinase, domain 1"/>
    <property type="match status" value="1"/>
</dbReference>
<dbReference type="InterPro" id="IPR018391">
    <property type="entry name" value="PQQ_b-propeller_rpt"/>
</dbReference>
<dbReference type="Pfam" id="PF00069">
    <property type="entry name" value="Pkinase"/>
    <property type="match status" value="1"/>
</dbReference>
<evidence type="ECO:0000313" key="10">
    <source>
        <dbReference type="Proteomes" id="UP000317093"/>
    </source>
</evidence>
<feature type="repeat" description="WD" evidence="5">
    <location>
        <begin position="889"/>
        <end position="923"/>
    </location>
</feature>
<dbReference type="PRINTS" id="PR00320">
    <property type="entry name" value="GPROTEINBRPT"/>
</dbReference>
<name>A0A518B9I6_9BACT</name>
<evidence type="ECO:0000313" key="9">
    <source>
        <dbReference type="EMBL" id="QDU63645.1"/>
    </source>
</evidence>
<dbReference type="Gene3D" id="1.10.510.10">
    <property type="entry name" value="Transferase(Phosphotransferase) domain 1"/>
    <property type="match status" value="1"/>
</dbReference>
<evidence type="ECO:0000256" key="4">
    <source>
        <dbReference type="ARBA" id="ARBA00022840"/>
    </source>
</evidence>
<dbReference type="InterPro" id="IPR011009">
    <property type="entry name" value="Kinase-like_dom_sf"/>
</dbReference>
<accession>A0A518B9I6</accession>
<evidence type="ECO:0000256" key="6">
    <source>
        <dbReference type="PROSITE-ProRule" id="PRU10141"/>
    </source>
</evidence>